<reference evidence="2" key="1">
    <citation type="submission" date="2020-08" db="EMBL/GenBank/DDBJ databases">
        <title>Multicomponent nature underlies the extraordinary mechanical properties of spider dragline silk.</title>
        <authorList>
            <person name="Kono N."/>
            <person name="Nakamura H."/>
            <person name="Mori M."/>
            <person name="Yoshida Y."/>
            <person name="Ohtoshi R."/>
            <person name="Malay A.D."/>
            <person name="Moran D.A.P."/>
            <person name="Tomita M."/>
            <person name="Numata K."/>
            <person name="Arakawa K."/>
        </authorList>
    </citation>
    <scope>NUCLEOTIDE SEQUENCE</scope>
</reference>
<dbReference type="AlphaFoldDB" id="A0A8X6XG43"/>
<evidence type="ECO:0000313" key="2">
    <source>
        <dbReference type="EMBL" id="GFY52030.1"/>
    </source>
</evidence>
<gene>
    <name evidence="2" type="ORF">TNIN_376021</name>
</gene>
<feature type="compositionally biased region" description="Basic and acidic residues" evidence="1">
    <location>
        <begin position="88"/>
        <end position="98"/>
    </location>
</feature>
<keyword evidence="3" id="KW-1185">Reference proteome</keyword>
<name>A0A8X6XG43_9ARAC</name>
<accession>A0A8X6XG43</accession>
<organism evidence="2 3">
    <name type="scientific">Trichonephila inaurata madagascariensis</name>
    <dbReference type="NCBI Taxonomy" id="2747483"/>
    <lineage>
        <taxon>Eukaryota</taxon>
        <taxon>Metazoa</taxon>
        <taxon>Ecdysozoa</taxon>
        <taxon>Arthropoda</taxon>
        <taxon>Chelicerata</taxon>
        <taxon>Arachnida</taxon>
        <taxon>Araneae</taxon>
        <taxon>Araneomorphae</taxon>
        <taxon>Entelegynae</taxon>
        <taxon>Araneoidea</taxon>
        <taxon>Nephilidae</taxon>
        <taxon>Trichonephila</taxon>
        <taxon>Trichonephila inaurata</taxon>
    </lineage>
</organism>
<dbReference type="EMBL" id="BMAV01008432">
    <property type="protein sequence ID" value="GFY52030.1"/>
    <property type="molecule type" value="Genomic_DNA"/>
</dbReference>
<comment type="caution">
    <text evidence="2">The sequence shown here is derived from an EMBL/GenBank/DDBJ whole genome shotgun (WGS) entry which is preliminary data.</text>
</comment>
<feature type="compositionally biased region" description="Basic and acidic residues" evidence="1">
    <location>
        <begin position="1"/>
        <end position="17"/>
    </location>
</feature>
<evidence type="ECO:0000256" key="1">
    <source>
        <dbReference type="SAM" id="MobiDB-lite"/>
    </source>
</evidence>
<protein>
    <submittedName>
        <fullName evidence="2">Uncharacterized protein</fullName>
    </submittedName>
</protein>
<proteinExistence type="predicted"/>
<dbReference type="Proteomes" id="UP000886998">
    <property type="component" value="Unassembled WGS sequence"/>
</dbReference>
<feature type="compositionally biased region" description="Basic and acidic residues" evidence="1">
    <location>
        <begin position="108"/>
        <end position="122"/>
    </location>
</feature>
<sequence length="136" mass="15498">MTGLKKDQGDRCKTGNDKRKRNVGSKESSLQISSRIKSRKEVMVYKRSIHTHGQGDRRENVQAEASIQERSIGQYNLRPVIQNQLSSDHPEEGCRTKGDQYGPEEEDSRSPDSTARRIKEASRSLLTKVVRSRNRS</sequence>
<evidence type="ECO:0000313" key="3">
    <source>
        <dbReference type="Proteomes" id="UP000886998"/>
    </source>
</evidence>
<feature type="compositionally biased region" description="Polar residues" evidence="1">
    <location>
        <begin position="25"/>
        <end position="35"/>
    </location>
</feature>
<feature type="region of interest" description="Disordered" evidence="1">
    <location>
        <begin position="1"/>
        <end position="35"/>
    </location>
</feature>
<feature type="region of interest" description="Disordered" evidence="1">
    <location>
        <begin position="70"/>
        <end position="136"/>
    </location>
</feature>